<dbReference type="EMBL" id="AY458647">
    <property type="protein sequence ID" value="AAR38185.1"/>
    <property type="molecule type" value="Genomic_DNA"/>
</dbReference>
<dbReference type="AlphaFoldDB" id="Q6SFM7"/>
<name>Q6SFM7_9BACT</name>
<accession>Q6SFM7</accession>
<proteinExistence type="predicted"/>
<dbReference type="InterPro" id="IPR036271">
    <property type="entry name" value="Tet_transcr_reg_TetR-rel_C_sf"/>
</dbReference>
<reference evidence="1" key="2">
    <citation type="submission" date="2003-12" db="EMBL/GenBank/DDBJ databases">
        <title>Monterey Bay Coastal Ocean Microbial Observatory environmental clone sequencing.</title>
        <authorList>
            <person name="DeLong E.F."/>
        </authorList>
    </citation>
    <scope>NUCLEOTIDE SEQUENCE</scope>
</reference>
<gene>
    <name evidence="1" type="ORF">MBMO_EBAC000-36A07.30</name>
</gene>
<organism evidence="1">
    <name type="scientific">uncultured marine bacterium 580</name>
    <dbReference type="NCBI Taxonomy" id="257400"/>
    <lineage>
        <taxon>Bacteria</taxon>
        <taxon>environmental samples</taxon>
    </lineage>
</organism>
<dbReference type="SUPFAM" id="SSF48498">
    <property type="entry name" value="Tetracyclin repressor-like, C-terminal domain"/>
    <property type="match status" value="1"/>
</dbReference>
<sequence length="113" mass="12275">MKKGSVEILLQLCDLYEQWITTPKFSGLPFHIGSIEFPDPKHPFNSYSVELSNELQSYLSGLAHIAGVKDSKTLGQQLTIIFEGGALIERLSADSGAAKRAKNAAITLIKASI</sequence>
<evidence type="ECO:0000313" key="1">
    <source>
        <dbReference type="EMBL" id="AAR38185.1"/>
    </source>
</evidence>
<protein>
    <submittedName>
        <fullName evidence="1">Uncharacterized protein</fullName>
    </submittedName>
</protein>
<reference evidence="1" key="1">
    <citation type="submission" date="2003-11" db="EMBL/GenBank/DDBJ databases">
        <authorList>
            <person name="Heidelberg J.F."/>
            <person name="Eisen J.A."/>
            <person name="Nelson W.C."/>
            <person name="DeLong E.F."/>
        </authorList>
    </citation>
    <scope>NUCLEOTIDE SEQUENCE</scope>
</reference>
<dbReference type="Gene3D" id="1.10.357.10">
    <property type="entry name" value="Tetracycline Repressor, domain 2"/>
    <property type="match status" value="1"/>
</dbReference>